<dbReference type="InterPro" id="IPR008271">
    <property type="entry name" value="Ser/Thr_kinase_AS"/>
</dbReference>
<proteinExistence type="inferred from homology"/>
<evidence type="ECO:0000256" key="7">
    <source>
        <dbReference type="ARBA" id="ARBA00022840"/>
    </source>
</evidence>
<dbReference type="PANTHER" id="PTHR22988">
    <property type="entry name" value="MYOTONIC DYSTROPHY S/T KINASE-RELATED"/>
    <property type="match status" value="1"/>
</dbReference>
<evidence type="ECO:0000256" key="3">
    <source>
        <dbReference type="ARBA" id="ARBA00022553"/>
    </source>
</evidence>
<evidence type="ECO:0000313" key="14">
    <source>
        <dbReference type="EMBL" id="CEP15524.1"/>
    </source>
</evidence>
<evidence type="ECO:0000256" key="4">
    <source>
        <dbReference type="ARBA" id="ARBA00022679"/>
    </source>
</evidence>
<dbReference type="EMBL" id="LN732480">
    <property type="protein sequence ID" value="CEP15524.1"/>
    <property type="molecule type" value="Genomic_DNA"/>
</dbReference>
<name>A0A0B7NJ41_9FUNG</name>
<gene>
    <name evidence="14" type="primary">PARPA_09754.1 scaffold 38623</name>
</gene>
<evidence type="ECO:0000256" key="10">
    <source>
        <dbReference type="ARBA" id="ARBA00048679"/>
    </source>
</evidence>
<accession>A0A0B7NJ41</accession>
<evidence type="ECO:0000313" key="15">
    <source>
        <dbReference type="Proteomes" id="UP000054107"/>
    </source>
</evidence>
<evidence type="ECO:0000256" key="1">
    <source>
        <dbReference type="ARBA" id="ARBA00012513"/>
    </source>
</evidence>
<keyword evidence="6" id="KW-0418">Kinase</keyword>
<feature type="domain" description="AGC-kinase C-terminal" evidence="13">
    <location>
        <begin position="241"/>
        <end position="323"/>
    </location>
</feature>
<keyword evidence="2" id="KW-0723">Serine/threonine-protein kinase</keyword>
<dbReference type="PANTHER" id="PTHR22988:SF71">
    <property type="entry name" value="CITRON RHO-INTERACTING KINASE"/>
    <property type="match status" value="1"/>
</dbReference>
<dbReference type="Gene3D" id="1.10.510.10">
    <property type="entry name" value="Transferase(Phosphotransferase) domain 1"/>
    <property type="match status" value="1"/>
</dbReference>
<comment type="catalytic activity">
    <reaction evidence="10">
        <text>L-seryl-[protein] + ATP = O-phospho-L-seryl-[protein] + ADP + H(+)</text>
        <dbReference type="Rhea" id="RHEA:17989"/>
        <dbReference type="Rhea" id="RHEA-COMP:9863"/>
        <dbReference type="Rhea" id="RHEA-COMP:11604"/>
        <dbReference type="ChEBI" id="CHEBI:15378"/>
        <dbReference type="ChEBI" id="CHEBI:29999"/>
        <dbReference type="ChEBI" id="CHEBI:30616"/>
        <dbReference type="ChEBI" id="CHEBI:83421"/>
        <dbReference type="ChEBI" id="CHEBI:456216"/>
        <dbReference type="EC" id="2.7.11.1"/>
    </reaction>
</comment>
<feature type="coiled-coil region" evidence="11">
    <location>
        <begin position="487"/>
        <end position="595"/>
    </location>
</feature>
<dbReference type="PROSITE" id="PS50011">
    <property type="entry name" value="PROTEIN_KINASE_DOM"/>
    <property type="match status" value="1"/>
</dbReference>
<dbReference type="SMART" id="SM00220">
    <property type="entry name" value="S_TKc"/>
    <property type="match status" value="1"/>
</dbReference>
<evidence type="ECO:0000256" key="9">
    <source>
        <dbReference type="ARBA" id="ARBA00047899"/>
    </source>
</evidence>
<keyword evidence="15" id="KW-1185">Reference proteome</keyword>
<dbReference type="FunFam" id="1.10.510.10:FF:000024">
    <property type="entry name" value="Probable serine/threonine-protein kinase cot-1"/>
    <property type="match status" value="1"/>
</dbReference>
<feature type="coiled-coil region" evidence="11">
    <location>
        <begin position="363"/>
        <end position="459"/>
    </location>
</feature>
<reference evidence="14 15" key="1">
    <citation type="submission" date="2014-09" db="EMBL/GenBank/DDBJ databases">
        <authorList>
            <person name="Ellenberger Sabrina"/>
        </authorList>
    </citation>
    <scope>NUCLEOTIDE SEQUENCE [LARGE SCALE GENOMIC DNA]</scope>
    <source>
        <strain evidence="14 15">CBS 412.66</strain>
    </source>
</reference>
<dbReference type="InterPro" id="IPR000961">
    <property type="entry name" value="AGC-kinase_C"/>
</dbReference>
<keyword evidence="4" id="KW-0808">Transferase</keyword>
<sequence length="849" mass="96977">MKTSRKSKLIDQMDRSSPMEERLILSNENEEWLPSLYASFQDEKNLYLVMEYAPGGDLQGLLERRSFQPFSEQEARFYCAELILAVERVHQLGYMHRDIKPGNILIDSKGHIKLGDLGSCISLDAKDYLLMVGTMPYVSPEMCNSEGFDPSKGAVAYGPEVDWWSVGIVLYELLYGERPFIGSDLKIQMSLLNPKVSVQFDSTIKVSDEAKDLLSKLLCKTKDKRLGCRGAADIKSHPFFNGINWCLLRTTAVPPFIPSIVSPDDVTFFSATSAEDRNHEQDEDDDDHSFVITEHEEQADSLSKEYPFIGYTYSSFNSTVSTAEKPVRSSSNQEFIAQYRRRLSSPEPRQWEEEKHKLKLAHEKELELLKSKQAEEIKALQQTLNELQTINTRSEQIIQSLKDENNQLTSSSAELQVLKTKQAQSSDIQTENIKLKSTVKSQQDELKQLRTTIQELYSENEQLVQFKQDNSDSVQLREDSSHQQAKILDLEKELELVTNKLGACEKQIVKYQSQISKLETFQQSNNEYRSSIQELQGEIKVLEDKMQKETIHSQEIEKQYSQKLSDQANDYDGLIEQLKKECDHLKQVLSEKRSVEIAAAAETRIKRSTKSLPAIPITATFGSVSFFDSPGEGRSILASMWQRERDSLKSAQQALEDSESQLAYTKKEVARLKREIKCFQKYTFQQHYDFSSVDQNDKNDDINASLLKNQSDNDKLRNQNVFPSDCSDVDWASSDYSEKPTYRYSLPIPRKMNETNSSSIESVQKQVPALLRKIEQEKSFIKSTERTIAARARLSRNEGAIGKELEVSLNRARFTLASLESSLISKKCYSPSDFFPVNKEPFSSSIDEL</sequence>
<dbReference type="AlphaFoldDB" id="A0A0B7NJ41"/>
<dbReference type="Gene3D" id="3.30.200.20">
    <property type="entry name" value="Phosphorylase Kinase, domain 1"/>
    <property type="match status" value="1"/>
</dbReference>
<keyword evidence="7" id="KW-0067">ATP-binding</keyword>
<organism evidence="14 15">
    <name type="scientific">Parasitella parasitica</name>
    <dbReference type="NCBI Taxonomy" id="35722"/>
    <lineage>
        <taxon>Eukaryota</taxon>
        <taxon>Fungi</taxon>
        <taxon>Fungi incertae sedis</taxon>
        <taxon>Mucoromycota</taxon>
        <taxon>Mucoromycotina</taxon>
        <taxon>Mucoromycetes</taxon>
        <taxon>Mucorales</taxon>
        <taxon>Mucorineae</taxon>
        <taxon>Mucoraceae</taxon>
        <taxon>Parasitella</taxon>
    </lineage>
</organism>
<dbReference type="InterPro" id="IPR050839">
    <property type="entry name" value="Rho-assoc_Ser/Thr_Kinase"/>
</dbReference>
<comment type="catalytic activity">
    <reaction evidence="9">
        <text>L-threonyl-[protein] + ATP = O-phospho-L-threonyl-[protein] + ADP + H(+)</text>
        <dbReference type="Rhea" id="RHEA:46608"/>
        <dbReference type="Rhea" id="RHEA-COMP:11060"/>
        <dbReference type="Rhea" id="RHEA-COMP:11605"/>
        <dbReference type="ChEBI" id="CHEBI:15378"/>
        <dbReference type="ChEBI" id="CHEBI:30013"/>
        <dbReference type="ChEBI" id="CHEBI:30616"/>
        <dbReference type="ChEBI" id="CHEBI:61977"/>
        <dbReference type="ChEBI" id="CHEBI:456216"/>
        <dbReference type="EC" id="2.7.11.1"/>
    </reaction>
</comment>
<dbReference type="GO" id="GO:0005737">
    <property type="term" value="C:cytoplasm"/>
    <property type="evidence" value="ECO:0007669"/>
    <property type="project" value="TreeGrafter"/>
</dbReference>
<evidence type="ECO:0000259" key="13">
    <source>
        <dbReference type="PROSITE" id="PS51285"/>
    </source>
</evidence>
<evidence type="ECO:0000256" key="6">
    <source>
        <dbReference type="ARBA" id="ARBA00022777"/>
    </source>
</evidence>
<dbReference type="Pfam" id="PF00069">
    <property type="entry name" value="Pkinase"/>
    <property type="match status" value="1"/>
</dbReference>
<dbReference type="InterPro" id="IPR011009">
    <property type="entry name" value="Kinase-like_dom_sf"/>
</dbReference>
<feature type="coiled-coil region" evidence="11">
    <location>
        <begin position="648"/>
        <end position="675"/>
    </location>
</feature>
<keyword evidence="11" id="KW-0175">Coiled coil</keyword>
<keyword evidence="3" id="KW-0597">Phosphoprotein</keyword>
<dbReference type="EC" id="2.7.11.1" evidence="1"/>
<evidence type="ECO:0000256" key="8">
    <source>
        <dbReference type="ARBA" id="ARBA00038271"/>
    </source>
</evidence>
<dbReference type="SUPFAM" id="SSF56112">
    <property type="entry name" value="Protein kinase-like (PK-like)"/>
    <property type="match status" value="1"/>
</dbReference>
<evidence type="ECO:0000259" key="12">
    <source>
        <dbReference type="PROSITE" id="PS50011"/>
    </source>
</evidence>
<keyword evidence="5" id="KW-0547">Nucleotide-binding</keyword>
<dbReference type="PROSITE" id="PS00108">
    <property type="entry name" value="PROTEIN_KINASE_ST"/>
    <property type="match status" value="1"/>
</dbReference>
<dbReference type="STRING" id="35722.A0A0B7NJ41"/>
<dbReference type="GO" id="GO:0005856">
    <property type="term" value="C:cytoskeleton"/>
    <property type="evidence" value="ECO:0007669"/>
    <property type="project" value="TreeGrafter"/>
</dbReference>
<comment type="similarity">
    <text evidence="8">Belongs to the protein kinase superfamily. STE Ser/Thr protein kinase family. COT1 subfamily.</text>
</comment>
<evidence type="ECO:0000256" key="2">
    <source>
        <dbReference type="ARBA" id="ARBA00022527"/>
    </source>
</evidence>
<dbReference type="GO" id="GO:0005524">
    <property type="term" value="F:ATP binding"/>
    <property type="evidence" value="ECO:0007669"/>
    <property type="project" value="UniProtKB-KW"/>
</dbReference>
<dbReference type="PROSITE" id="PS51285">
    <property type="entry name" value="AGC_KINASE_CTER"/>
    <property type="match status" value="1"/>
</dbReference>
<evidence type="ECO:0000256" key="11">
    <source>
        <dbReference type="SAM" id="Coils"/>
    </source>
</evidence>
<evidence type="ECO:0000256" key="5">
    <source>
        <dbReference type="ARBA" id="ARBA00022741"/>
    </source>
</evidence>
<dbReference type="InterPro" id="IPR000719">
    <property type="entry name" value="Prot_kinase_dom"/>
</dbReference>
<dbReference type="Gene3D" id="1.20.1170.10">
    <property type="match status" value="1"/>
</dbReference>
<feature type="domain" description="Protein kinase" evidence="12">
    <location>
        <begin position="1"/>
        <end position="240"/>
    </location>
</feature>
<dbReference type="GO" id="GO:0031032">
    <property type="term" value="P:actomyosin structure organization"/>
    <property type="evidence" value="ECO:0007669"/>
    <property type="project" value="TreeGrafter"/>
</dbReference>
<dbReference type="GO" id="GO:0004674">
    <property type="term" value="F:protein serine/threonine kinase activity"/>
    <property type="evidence" value="ECO:0007669"/>
    <property type="project" value="UniProtKB-KW"/>
</dbReference>
<protein>
    <recommendedName>
        <fullName evidence="1">non-specific serine/threonine protein kinase</fullName>
        <ecNumber evidence="1">2.7.11.1</ecNumber>
    </recommendedName>
</protein>
<dbReference type="Proteomes" id="UP000054107">
    <property type="component" value="Unassembled WGS sequence"/>
</dbReference>
<dbReference type="OrthoDB" id="3638488at2759"/>